<evidence type="ECO:0000259" key="7">
    <source>
        <dbReference type="Pfam" id="PF00535"/>
    </source>
</evidence>
<dbReference type="GO" id="GO:0047355">
    <property type="term" value="F:CDP-glycerol glycerophosphotransferase activity"/>
    <property type="evidence" value="ECO:0007669"/>
    <property type="project" value="InterPro"/>
</dbReference>
<evidence type="ECO:0000313" key="9">
    <source>
        <dbReference type="Proteomes" id="UP000518288"/>
    </source>
</evidence>
<keyword evidence="9" id="KW-1185">Reference proteome</keyword>
<sequence>MNKKLRKFIRSPRLFIKDMLIKRQAKKAPVVNKITGNHKFSVVSAVYNVGRYLDKYFESLINQRLDFKDHLQLVLVDDGSIDNSAEIIKKWQQRYPENIVYLHKENGGQASARNLGIRHASHKWVTFIDPDDFVNQDYFLGLSTFIDKNKSSDLRMIGCHQIFYMEKTDKFKDDHPLRYKFINGNKVFPIADMGTNIQLSAATAIFHRSTILDNELAFDSRVKPNFEDGLFIAQYLAACPSGSVGFVKDAIYYYRKREDGTSTLDTSWQHPGRLGAVLEHGYLGAFAAFDSHEKIPVHIQRTVLYDIVWIVRQLMDRPQAHAFLTQEQRTRGMDLLREVCAHIGVETVMQFELAGCWFMHKLAILESLKGTPPPFQIAYIEEMDEVKQQVLITIYTGTKAPILSYQRDGVDIIPDHLKVVEHKMLDEDFLHCWRCWLPLVGGTGKLAVKINGKSARLSLGGKLHQDTLPVGDIRKHFSSRTPRRRSVPRYENCWLLMDRDTHADDNAEHLYRHIARTDPSKNIFFVLDENSFDWDRLSRDGFKLLAYGSVEHRSAATCASKIISSHADAYVVDLLGKSTPVNQHFVFLQHGVIKDDLSGWLNKKKIHCFVTSAGREHQSIGGNAGAYNVGSKETVLTGMPRHDRLKSLADACEPNDILIMPTWRSALMAAPTGTSAKRVLVDNAAESTYATAWVGLLNDPDLKRMAEQAGKRIVFFPHANMQAILEQLQIPEHIHVCSHAGTSIQELFASATMLITDYSSVAFEVAMINRPVVYYQFDEKEFFDQQSSYTRGYFDYRQDGFGPVVTAHTEVIAAVDEILENNGSWHEAYGPRIQNFFTFQDNDNCARVVAAIEALDEPRGEAEENASARMLRSLAATAYQLGDLDLAARRYRRLMEMEILLTMEEVSRYLEIVESQAPVWFGKKDYERCMKSAKIAVRKAEEHHLQTPDMILAIQAASASAQKQWGLAAELWTARLTNDPDAPFAAAEALKHQGWLHEASVLLTRAGVRLPSSRNEYQLAADLAVGTGDWKRAADLLLDMVFDYKDNKSVAVIERALKLYETHAAQNHLNLGETVELWTTHASRDSSMLYAIAGALYRQEKHALGYTTLGSRLMRAPVSQAEWQLLADLAIASSDWGAAADALRLIAVRYSSSCPVDTLDKALDLYQKCKERADSDSTVHYQEETS</sequence>
<comment type="caution">
    <text evidence="8">The sequence shown here is derived from an EMBL/GenBank/DDBJ whole genome shotgun (WGS) entry which is preliminary data.</text>
</comment>
<dbReference type="InterPro" id="IPR001173">
    <property type="entry name" value="Glyco_trans_2-like"/>
</dbReference>
<accession>A0A7Y9QZZ0</accession>
<feature type="domain" description="Glycosyltransferase 2-like" evidence="7">
    <location>
        <begin position="41"/>
        <end position="151"/>
    </location>
</feature>
<dbReference type="GO" id="GO:0005886">
    <property type="term" value="C:plasma membrane"/>
    <property type="evidence" value="ECO:0007669"/>
    <property type="project" value="UniProtKB-SubCell"/>
</dbReference>
<dbReference type="AlphaFoldDB" id="A0A7Y9QZZ0"/>
<keyword evidence="3" id="KW-1003">Cell membrane</keyword>
<dbReference type="InterPro" id="IPR029044">
    <property type="entry name" value="Nucleotide-diphossugar_trans"/>
</dbReference>
<dbReference type="Pfam" id="PF04464">
    <property type="entry name" value="Glyphos_transf"/>
    <property type="match status" value="1"/>
</dbReference>
<evidence type="ECO:0000256" key="2">
    <source>
        <dbReference type="ARBA" id="ARBA00010488"/>
    </source>
</evidence>
<dbReference type="SUPFAM" id="SSF53448">
    <property type="entry name" value="Nucleotide-diphospho-sugar transferases"/>
    <property type="match status" value="1"/>
</dbReference>
<comment type="similarity">
    <text evidence="2">Belongs to the CDP-glycerol glycerophosphotransferase family.</text>
</comment>
<dbReference type="EMBL" id="JACCFH010000001">
    <property type="protein sequence ID" value="NYG34641.1"/>
    <property type="molecule type" value="Genomic_DNA"/>
</dbReference>
<dbReference type="Pfam" id="PF00535">
    <property type="entry name" value="Glycos_transf_2"/>
    <property type="match status" value="1"/>
</dbReference>
<dbReference type="PANTHER" id="PTHR22916">
    <property type="entry name" value="GLYCOSYLTRANSFERASE"/>
    <property type="match status" value="1"/>
</dbReference>
<evidence type="ECO:0000313" key="8">
    <source>
        <dbReference type="EMBL" id="NYG34641.1"/>
    </source>
</evidence>
<keyword evidence="5" id="KW-0777">Teichoic acid biosynthesis</keyword>
<dbReference type="InterPro" id="IPR043148">
    <property type="entry name" value="TagF_C"/>
</dbReference>
<dbReference type="PANTHER" id="PTHR22916:SF3">
    <property type="entry name" value="UDP-GLCNAC:BETAGAL BETA-1,3-N-ACETYLGLUCOSAMINYLTRANSFERASE-LIKE PROTEIN 1"/>
    <property type="match status" value="1"/>
</dbReference>
<dbReference type="InterPro" id="IPR043149">
    <property type="entry name" value="TagF_N"/>
</dbReference>
<name>A0A7Y9QZZ0_9BURK</name>
<dbReference type="Proteomes" id="UP000518288">
    <property type="component" value="Unassembled WGS sequence"/>
</dbReference>
<dbReference type="SUPFAM" id="SSF53756">
    <property type="entry name" value="UDP-Glycosyltransferase/glycogen phosphorylase"/>
    <property type="match status" value="1"/>
</dbReference>
<evidence type="ECO:0000256" key="3">
    <source>
        <dbReference type="ARBA" id="ARBA00022475"/>
    </source>
</evidence>
<dbReference type="Gene3D" id="3.40.50.12580">
    <property type="match status" value="1"/>
</dbReference>
<dbReference type="GO" id="GO:0019350">
    <property type="term" value="P:teichoic acid biosynthetic process"/>
    <property type="evidence" value="ECO:0007669"/>
    <property type="project" value="UniProtKB-KW"/>
</dbReference>
<proteinExistence type="inferred from homology"/>
<dbReference type="CDD" id="cd00761">
    <property type="entry name" value="Glyco_tranf_GTA_type"/>
    <property type="match status" value="1"/>
</dbReference>
<dbReference type="Gene3D" id="3.90.550.10">
    <property type="entry name" value="Spore Coat Polysaccharide Biosynthesis Protein SpsA, Chain A"/>
    <property type="match status" value="1"/>
</dbReference>
<dbReference type="InterPro" id="IPR011990">
    <property type="entry name" value="TPR-like_helical_dom_sf"/>
</dbReference>
<evidence type="ECO:0000256" key="1">
    <source>
        <dbReference type="ARBA" id="ARBA00004202"/>
    </source>
</evidence>
<evidence type="ECO:0000256" key="6">
    <source>
        <dbReference type="ARBA" id="ARBA00023136"/>
    </source>
</evidence>
<dbReference type="Gene3D" id="3.40.50.11820">
    <property type="match status" value="1"/>
</dbReference>
<gene>
    <name evidence="8" type="ORF">BDD16_003627</name>
</gene>
<comment type="subcellular location">
    <subcellularLocation>
        <location evidence="1">Cell membrane</location>
        <topology evidence="1">Peripheral membrane protein</topology>
    </subcellularLocation>
</comment>
<organism evidence="8 9">
    <name type="scientific">Sphaerotilus montanus</name>
    <dbReference type="NCBI Taxonomy" id="522889"/>
    <lineage>
        <taxon>Bacteria</taxon>
        <taxon>Pseudomonadati</taxon>
        <taxon>Pseudomonadota</taxon>
        <taxon>Betaproteobacteria</taxon>
        <taxon>Burkholderiales</taxon>
        <taxon>Sphaerotilaceae</taxon>
        <taxon>Sphaerotilus</taxon>
    </lineage>
</organism>
<dbReference type="Gene3D" id="1.25.40.10">
    <property type="entry name" value="Tetratricopeptide repeat domain"/>
    <property type="match status" value="1"/>
</dbReference>
<dbReference type="InterPro" id="IPR007554">
    <property type="entry name" value="Glycerophosphate_synth"/>
</dbReference>
<keyword evidence="6" id="KW-0472">Membrane</keyword>
<evidence type="ECO:0000256" key="4">
    <source>
        <dbReference type="ARBA" id="ARBA00022679"/>
    </source>
</evidence>
<keyword evidence="4 8" id="KW-0808">Transferase</keyword>
<protein>
    <submittedName>
        <fullName evidence="8">Glycosyltransferase involved in cell wall biosynthesis</fullName>
    </submittedName>
</protein>
<reference evidence="8 9" key="1">
    <citation type="submission" date="2020-07" db="EMBL/GenBank/DDBJ databases">
        <title>Genomic Encyclopedia of Archaeal and Bacterial Type Strains, Phase II (KMG-II): from individual species to whole genera.</title>
        <authorList>
            <person name="Goeker M."/>
        </authorList>
    </citation>
    <scope>NUCLEOTIDE SEQUENCE [LARGE SCALE GENOMIC DNA]</scope>
    <source>
        <strain evidence="8 9">DSM 21226</strain>
    </source>
</reference>
<evidence type="ECO:0000256" key="5">
    <source>
        <dbReference type="ARBA" id="ARBA00022944"/>
    </source>
</evidence>
<dbReference type="RefSeq" id="WP_179635256.1">
    <property type="nucleotide sequence ID" value="NZ_JACCFH010000001.1"/>
</dbReference>
<dbReference type="GO" id="GO:0016758">
    <property type="term" value="F:hexosyltransferase activity"/>
    <property type="evidence" value="ECO:0007669"/>
    <property type="project" value="UniProtKB-ARBA"/>
</dbReference>